<comment type="caution">
    <text evidence="6">The sequence shown here is derived from an EMBL/GenBank/DDBJ whole genome shotgun (WGS) entry which is preliminary data.</text>
</comment>
<dbReference type="InterPro" id="IPR036390">
    <property type="entry name" value="WH_DNA-bd_sf"/>
</dbReference>
<proteinExistence type="inferred from homology"/>
<dbReference type="GO" id="GO:0051304">
    <property type="term" value="P:chromosome separation"/>
    <property type="evidence" value="ECO:0007669"/>
    <property type="project" value="InterPro"/>
</dbReference>
<dbReference type="SUPFAM" id="SSF46785">
    <property type="entry name" value="Winged helix' DNA-binding domain"/>
    <property type="match status" value="2"/>
</dbReference>
<keyword evidence="1 5" id="KW-0963">Cytoplasm</keyword>
<comment type="similarity">
    <text evidence="5">Belongs to the ScpB family.</text>
</comment>
<evidence type="ECO:0000256" key="1">
    <source>
        <dbReference type="ARBA" id="ARBA00022490"/>
    </source>
</evidence>
<gene>
    <name evidence="5 6" type="primary">scpB</name>
    <name evidence="6" type="ORF">H8698_00620</name>
</gene>
<dbReference type="Proteomes" id="UP000611762">
    <property type="component" value="Unassembled WGS sequence"/>
</dbReference>
<name>A0A926HTG1_9FIRM</name>
<organism evidence="6 7">
    <name type="scientific">Congzhengia minquanensis</name>
    <dbReference type="NCBI Taxonomy" id="2763657"/>
    <lineage>
        <taxon>Bacteria</taxon>
        <taxon>Bacillati</taxon>
        <taxon>Bacillota</taxon>
        <taxon>Clostridia</taxon>
        <taxon>Eubacteriales</taxon>
        <taxon>Oscillospiraceae</taxon>
        <taxon>Congzhengia</taxon>
    </lineage>
</organism>
<dbReference type="GO" id="GO:0005737">
    <property type="term" value="C:cytoplasm"/>
    <property type="evidence" value="ECO:0007669"/>
    <property type="project" value="UniProtKB-SubCell"/>
</dbReference>
<evidence type="ECO:0000256" key="2">
    <source>
        <dbReference type="ARBA" id="ARBA00022618"/>
    </source>
</evidence>
<dbReference type="EMBL" id="JACRSU010000001">
    <property type="protein sequence ID" value="MBC8539477.1"/>
    <property type="molecule type" value="Genomic_DNA"/>
</dbReference>
<keyword evidence="7" id="KW-1185">Reference proteome</keyword>
<dbReference type="Gene3D" id="1.10.10.10">
    <property type="entry name" value="Winged helix-like DNA-binding domain superfamily/Winged helix DNA-binding domain"/>
    <property type="match status" value="2"/>
</dbReference>
<evidence type="ECO:0000256" key="5">
    <source>
        <dbReference type="HAMAP-Rule" id="MF_01804"/>
    </source>
</evidence>
<comment type="function">
    <text evidence="5">Participates in chromosomal partition during cell division. May act via the formation of a condensin-like complex containing Smc and ScpA that pull DNA away from mid-cell into both cell halves.</text>
</comment>
<dbReference type="Pfam" id="PF04079">
    <property type="entry name" value="SMC_ScpB"/>
    <property type="match status" value="1"/>
</dbReference>
<dbReference type="NCBIfam" id="TIGR00281">
    <property type="entry name" value="SMC-Scp complex subunit ScpB"/>
    <property type="match status" value="1"/>
</dbReference>
<keyword evidence="3 5" id="KW-0159">Chromosome partition</keyword>
<dbReference type="HAMAP" id="MF_01804">
    <property type="entry name" value="ScpB"/>
    <property type="match status" value="1"/>
</dbReference>
<dbReference type="InterPro" id="IPR005234">
    <property type="entry name" value="ScpB_csome_segregation"/>
</dbReference>
<dbReference type="GO" id="GO:0051301">
    <property type="term" value="P:cell division"/>
    <property type="evidence" value="ECO:0007669"/>
    <property type="project" value="UniProtKB-KW"/>
</dbReference>
<comment type="subcellular location">
    <subcellularLocation>
        <location evidence="5">Cytoplasm</location>
    </subcellularLocation>
    <text evidence="5">Associated with two foci at the outer edges of the nucleoid region in young cells, and at four foci within both cell halves in older cells.</text>
</comment>
<dbReference type="PIRSF" id="PIRSF019345">
    <property type="entry name" value="ScpB"/>
    <property type="match status" value="1"/>
</dbReference>
<evidence type="ECO:0000313" key="7">
    <source>
        <dbReference type="Proteomes" id="UP000611762"/>
    </source>
</evidence>
<evidence type="ECO:0000256" key="3">
    <source>
        <dbReference type="ARBA" id="ARBA00022829"/>
    </source>
</evidence>
<protein>
    <recommendedName>
        <fullName evidence="5">Segregation and condensation protein B</fullName>
    </recommendedName>
</protein>
<evidence type="ECO:0000256" key="4">
    <source>
        <dbReference type="ARBA" id="ARBA00023306"/>
    </source>
</evidence>
<sequence length="184" mass="20433">MNISSVLESLLFVSGDGVTISQLAEILELSADDVLGQIAELKTFYETNRRGITVVQYDEYVQLKTVEENFGYVNRLAESKKKLPLSPAALEVLSIVAYHQPVTRSSIEFIRGVNSDGPMGKLLERGLIEENGRLDAPGRPILYVTTKEFLRSFGIRSLADLPDTETLEEAVSQPQQEDLEETAQ</sequence>
<dbReference type="RefSeq" id="WP_249310603.1">
    <property type="nucleotide sequence ID" value="NZ_JACRSU010000001.1"/>
</dbReference>
<dbReference type="PANTHER" id="PTHR34298:SF2">
    <property type="entry name" value="SEGREGATION AND CONDENSATION PROTEIN B"/>
    <property type="match status" value="1"/>
</dbReference>
<dbReference type="PANTHER" id="PTHR34298">
    <property type="entry name" value="SEGREGATION AND CONDENSATION PROTEIN B"/>
    <property type="match status" value="1"/>
</dbReference>
<dbReference type="GO" id="GO:0006260">
    <property type="term" value="P:DNA replication"/>
    <property type="evidence" value="ECO:0007669"/>
    <property type="project" value="UniProtKB-UniRule"/>
</dbReference>
<reference evidence="6" key="1">
    <citation type="submission" date="2020-08" db="EMBL/GenBank/DDBJ databases">
        <title>Genome public.</title>
        <authorList>
            <person name="Liu C."/>
            <person name="Sun Q."/>
        </authorList>
    </citation>
    <scope>NUCLEOTIDE SEQUENCE</scope>
    <source>
        <strain evidence="6">H8</strain>
    </source>
</reference>
<keyword evidence="4 5" id="KW-0131">Cell cycle</keyword>
<dbReference type="InterPro" id="IPR036388">
    <property type="entry name" value="WH-like_DNA-bd_sf"/>
</dbReference>
<dbReference type="AlphaFoldDB" id="A0A926HTG1"/>
<keyword evidence="2 5" id="KW-0132">Cell division</keyword>
<comment type="subunit">
    <text evidence="5">Homodimer. Homodimerization may be required to stabilize the binding of ScpA to the Smc head domains. Component of a cohesin-like complex composed of ScpA, ScpB and the Smc homodimer, in which ScpA and ScpB bind to the head domain of Smc. The presence of the three proteins is required for the association of the complex with DNA.</text>
</comment>
<evidence type="ECO:0000313" key="6">
    <source>
        <dbReference type="EMBL" id="MBC8539477.1"/>
    </source>
</evidence>
<accession>A0A926HTG1</accession>